<dbReference type="RefSeq" id="WP_189667419.1">
    <property type="nucleotide sequence ID" value="NZ_BNAS01000001.1"/>
</dbReference>
<dbReference type="InterPro" id="IPR020084">
    <property type="entry name" value="NUDIX_hydrolase_CS"/>
</dbReference>
<reference evidence="6" key="2">
    <citation type="submission" date="2020-09" db="EMBL/GenBank/DDBJ databases">
        <authorList>
            <person name="Sun Q."/>
            <person name="Zhou Y."/>
        </authorList>
    </citation>
    <scope>NUCLEOTIDE SEQUENCE</scope>
    <source>
        <strain evidence="6">CGMCC 4.7398</strain>
    </source>
</reference>
<name>A0A919FHC6_9MICO</name>
<dbReference type="AlphaFoldDB" id="A0A919FHC6"/>
<dbReference type="PANTHER" id="PTHR43046:SF12">
    <property type="entry name" value="GDP-MANNOSE MANNOSYL HYDROLASE"/>
    <property type="match status" value="1"/>
</dbReference>
<keyword evidence="2" id="KW-0378">Hydrolase</keyword>
<dbReference type="PANTHER" id="PTHR43046">
    <property type="entry name" value="GDP-MANNOSE MANNOSYL HYDROLASE"/>
    <property type="match status" value="1"/>
</dbReference>
<dbReference type="PROSITE" id="PS00893">
    <property type="entry name" value="NUDIX_BOX"/>
    <property type="match status" value="1"/>
</dbReference>
<dbReference type="GO" id="GO:0016787">
    <property type="term" value="F:hydrolase activity"/>
    <property type="evidence" value="ECO:0007669"/>
    <property type="project" value="UniProtKB-KW"/>
</dbReference>
<dbReference type="CDD" id="cd04685">
    <property type="entry name" value="NUDIX_Hydrolase"/>
    <property type="match status" value="1"/>
</dbReference>
<keyword evidence="7" id="KW-1185">Reference proteome</keyword>
<feature type="domain" description="Nudix hydrolase" evidence="5">
    <location>
        <begin position="58"/>
        <end position="200"/>
    </location>
</feature>
<proteinExistence type="predicted"/>
<dbReference type="InterPro" id="IPR000086">
    <property type="entry name" value="NUDIX_hydrolase_dom"/>
</dbReference>
<protein>
    <recommendedName>
        <fullName evidence="5">Nudix hydrolase domain-containing protein</fullName>
    </recommendedName>
</protein>
<dbReference type="Gene3D" id="3.90.79.10">
    <property type="entry name" value="Nucleoside Triphosphate Pyrophosphohydrolase"/>
    <property type="match status" value="1"/>
</dbReference>
<dbReference type="InterPro" id="IPR015797">
    <property type="entry name" value="NUDIX_hydrolase-like_dom_sf"/>
</dbReference>
<feature type="region of interest" description="Disordered" evidence="4">
    <location>
        <begin position="1"/>
        <end position="54"/>
    </location>
</feature>
<evidence type="ECO:0000259" key="5">
    <source>
        <dbReference type="PROSITE" id="PS51462"/>
    </source>
</evidence>
<dbReference type="PROSITE" id="PS51462">
    <property type="entry name" value="NUDIX"/>
    <property type="match status" value="1"/>
</dbReference>
<dbReference type="Proteomes" id="UP000627369">
    <property type="component" value="Unassembled WGS sequence"/>
</dbReference>
<sequence>MTWRSDSSEQRRGEAGSRPPGGAWLVTDVSSQPSGLGTPPASTSSLGDEWVPGPDGIRERSAARVILMDDDGRVLMIRGHDVNQPERSWWFTVGGGIDAGETPVQAALREAREEVGIDLAPGDLVGPVLTRTGIFEFFAETCRQYEVFFVVRTPVAVEVTTAGWTAAERELLDEMAWLTAAQLREQPLEVFPPELPDVIDHLVAGWDGEVRHLGEQFDD</sequence>
<keyword evidence="3" id="KW-0460">Magnesium</keyword>
<evidence type="ECO:0000256" key="4">
    <source>
        <dbReference type="SAM" id="MobiDB-lite"/>
    </source>
</evidence>
<evidence type="ECO:0000313" key="7">
    <source>
        <dbReference type="Proteomes" id="UP000627369"/>
    </source>
</evidence>
<comment type="cofactor">
    <cofactor evidence="1">
        <name>Mg(2+)</name>
        <dbReference type="ChEBI" id="CHEBI:18420"/>
    </cofactor>
</comment>
<reference evidence="6" key="1">
    <citation type="journal article" date="2014" name="Int. J. Syst. Evol. Microbiol.">
        <title>Complete genome sequence of Corynebacterium casei LMG S-19264T (=DSM 44701T), isolated from a smear-ripened cheese.</title>
        <authorList>
            <consortium name="US DOE Joint Genome Institute (JGI-PGF)"/>
            <person name="Walter F."/>
            <person name="Albersmeier A."/>
            <person name="Kalinowski J."/>
            <person name="Ruckert C."/>
        </authorList>
    </citation>
    <scope>NUCLEOTIDE SEQUENCE</scope>
    <source>
        <strain evidence="6">CGMCC 4.7398</strain>
    </source>
</reference>
<evidence type="ECO:0000313" key="6">
    <source>
        <dbReference type="EMBL" id="GHH64856.1"/>
    </source>
</evidence>
<feature type="compositionally biased region" description="Basic and acidic residues" evidence="4">
    <location>
        <begin position="1"/>
        <end position="15"/>
    </location>
</feature>
<evidence type="ECO:0000256" key="2">
    <source>
        <dbReference type="ARBA" id="ARBA00022801"/>
    </source>
</evidence>
<evidence type="ECO:0000256" key="3">
    <source>
        <dbReference type="ARBA" id="ARBA00022842"/>
    </source>
</evidence>
<organism evidence="6 7">
    <name type="scientific">Promicromonospora soli</name>
    <dbReference type="NCBI Taxonomy" id="2035533"/>
    <lineage>
        <taxon>Bacteria</taxon>
        <taxon>Bacillati</taxon>
        <taxon>Actinomycetota</taxon>
        <taxon>Actinomycetes</taxon>
        <taxon>Micrococcales</taxon>
        <taxon>Promicromonosporaceae</taxon>
        <taxon>Promicromonospora</taxon>
    </lineage>
</organism>
<accession>A0A919FHC6</accession>
<gene>
    <name evidence="6" type="ORF">GCM10017772_02030</name>
</gene>
<feature type="compositionally biased region" description="Polar residues" evidence="4">
    <location>
        <begin position="28"/>
        <end position="46"/>
    </location>
</feature>
<dbReference type="SUPFAM" id="SSF55811">
    <property type="entry name" value="Nudix"/>
    <property type="match status" value="1"/>
</dbReference>
<evidence type="ECO:0000256" key="1">
    <source>
        <dbReference type="ARBA" id="ARBA00001946"/>
    </source>
</evidence>
<dbReference type="Pfam" id="PF00293">
    <property type="entry name" value="NUDIX"/>
    <property type="match status" value="1"/>
</dbReference>
<dbReference type="EMBL" id="BNAS01000001">
    <property type="protein sequence ID" value="GHH64856.1"/>
    <property type="molecule type" value="Genomic_DNA"/>
</dbReference>
<comment type="caution">
    <text evidence="6">The sequence shown here is derived from an EMBL/GenBank/DDBJ whole genome shotgun (WGS) entry which is preliminary data.</text>
</comment>